<dbReference type="GO" id="GO:0008270">
    <property type="term" value="F:zinc ion binding"/>
    <property type="evidence" value="ECO:0007669"/>
    <property type="project" value="UniProtKB-KW"/>
</dbReference>
<dbReference type="GO" id="GO:0003723">
    <property type="term" value="F:RNA binding"/>
    <property type="evidence" value="ECO:0007669"/>
    <property type="project" value="UniProtKB-UniRule"/>
</dbReference>
<feature type="domain" description="CCHC-type" evidence="5">
    <location>
        <begin position="94"/>
        <end position="109"/>
    </location>
</feature>
<dbReference type="InterPro" id="IPR001878">
    <property type="entry name" value="Znf_CCHC"/>
</dbReference>
<dbReference type="OrthoDB" id="1099063at2759"/>
<dbReference type="OMA" id="KRWRPRF"/>
<dbReference type="Proteomes" id="UP000887567">
    <property type="component" value="Unplaced"/>
</dbReference>
<dbReference type="Gene3D" id="3.30.70.330">
    <property type="match status" value="1"/>
</dbReference>
<keyword evidence="2" id="KW-0694">RNA-binding</keyword>
<organism evidence="6 7">
    <name type="scientific">Exaiptasia diaphana</name>
    <name type="common">Tropical sea anemone</name>
    <name type="synonym">Aiptasia pulchella</name>
    <dbReference type="NCBI Taxonomy" id="2652724"/>
    <lineage>
        <taxon>Eukaryota</taxon>
        <taxon>Metazoa</taxon>
        <taxon>Cnidaria</taxon>
        <taxon>Anthozoa</taxon>
        <taxon>Hexacorallia</taxon>
        <taxon>Actiniaria</taxon>
        <taxon>Aiptasiidae</taxon>
        <taxon>Exaiptasia</taxon>
    </lineage>
</organism>
<dbReference type="SMART" id="SM00360">
    <property type="entry name" value="RRM"/>
    <property type="match status" value="1"/>
</dbReference>
<name>A0A913XY91_EXADI</name>
<dbReference type="GeneID" id="110249430"/>
<dbReference type="KEGG" id="epa:110249430"/>
<keyword evidence="1" id="KW-0863">Zinc-finger</keyword>
<proteinExistence type="predicted"/>
<keyword evidence="1" id="KW-0862">Zinc</keyword>
<feature type="compositionally biased region" description="Basic residues" evidence="3">
    <location>
        <begin position="154"/>
        <end position="166"/>
    </location>
</feature>
<feature type="domain" description="RRM" evidence="4">
    <location>
        <begin position="6"/>
        <end position="80"/>
    </location>
</feature>
<dbReference type="SUPFAM" id="SSF54928">
    <property type="entry name" value="RNA-binding domain, RBD"/>
    <property type="match status" value="1"/>
</dbReference>
<dbReference type="AlphaFoldDB" id="A0A913XY91"/>
<dbReference type="PROSITE" id="PS50158">
    <property type="entry name" value="ZF_CCHC"/>
    <property type="match status" value="1"/>
</dbReference>
<evidence type="ECO:0000259" key="4">
    <source>
        <dbReference type="PROSITE" id="PS50102"/>
    </source>
</evidence>
<dbReference type="CDD" id="cd00590">
    <property type="entry name" value="RRM_SF"/>
    <property type="match status" value="1"/>
</dbReference>
<evidence type="ECO:0000256" key="3">
    <source>
        <dbReference type="SAM" id="MobiDB-lite"/>
    </source>
</evidence>
<evidence type="ECO:0000256" key="2">
    <source>
        <dbReference type="PROSITE-ProRule" id="PRU00176"/>
    </source>
</evidence>
<evidence type="ECO:0000313" key="7">
    <source>
        <dbReference type="Proteomes" id="UP000887567"/>
    </source>
</evidence>
<dbReference type="InterPro" id="IPR050907">
    <property type="entry name" value="SRSF"/>
</dbReference>
<feature type="region of interest" description="Disordered" evidence="3">
    <location>
        <begin position="106"/>
        <end position="180"/>
    </location>
</feature>
<dbReference type="InterPro" id="IPR036875">
    <property type="entry name" value="Znf_CCHC_sf"/>
</dbReference>
<reference evidence="6" key="1">
    <citation type="submission" date="2022-11" db="UniProtKB">
        <authorList>
            <consortium name="EnsemblMetazoa"/>
        </authorList>
    </citation>
    <scope>IDENTIFICATION</scope>
</reference>
<feature type="compositionally biased region" description="Low complexity" evidence="3">
    <location>
        <begin position="110"/>
        <end position="123"/>
    </location>
</feature>
<dbReference type="PROSITE" id="PS50102">
    <property type="entry name" value="RRM"/>
    <property type="match status" value="1"/>
</dbReference>
<dbReference type="Pfam" id="PF00076">
    <property type="entry name" value="RRM_1"/>
    <property type="match status" value="1"/>
</dbReference>
<dbReference type="SMART" id="SM00343">
    <property type="entry name" value="ZnF_C2HC"/>
    <property type="match status" value="1"/>
</dbReference>
<dbReference type="Gene3D" id="4.10.60.10">
    <property type="entry name" value="Zinc finger, CCHC-type"/>
    <property type="match status" value="1"/>
</dbReference>
<dbReference type="Pfam" id="PF00098">
    <property type="entry name" value="zf-CCHC"/>
    <property type="match status" value="1"/>
</dbReference>
<keyword evidence="1" id="KW-0479">Metal-binding</keyword>
<accession>A0A913XY91</accession>
<dbReference type="PANTHER" id="PTHR23147">
    <property type="entry name" value="SERINE/ARGININE RICH SPLICING FACTOR"/>
    <property type="match status" value="1"/>
</dbReference>
<evidence type="ECO:0000256" key="1">
    <source>
        <dbReference type="PROSITE-ProRule" id="PRU00047"/>
    </source>
</evidence>
<dbReference type="InterPro" id="IPR000504">
    <property type="entry name" value="RRM_dom"/>
</dbReference>
<dbReference type="RefSeq" id="XP_020911663.1">
    <property type="nucleotide sequence ID" value="XM_021056004.2"/>
</dbReference>
<evidence type="ECO:0000259" key="5">
    <source>
        <dbReference type="PROSITE" id="PS50158"/>
    </source>
</evidence>
<feature type="compositionally biased region" description="Pro residues" evidence="3">
    <location>
        <begin position="124"/>
        <end position="135"/>
    </location>
</feature>
<dbReference type="SUPFAM" id="SSF57756">
    <property type="entry name" value="Retrovirus zinc finger-like domains"/>
    <property type="match status" value="1"/>
</dbReference>
<protein>
    <submittedName>
        <fullName evidence="6">Uncharacterized protein</fullName>
    </submittedName>
</protein>
<dbReference type="InterPro" id="IPR035979">
    <property type="entry name" value="RBD_domain_sf"/>
</dbReference>
<evidence type="ECO:0000313" key="6">
    <source>
        <dbReference type="EnsemblMetazoa" id="XP_020911663.1"/>
    </source>
</evidence>
<dbReference type="EnsemblMetazoa" id="XM_021056004.2">
    <property type="protein sequence ID" value="XP_020911663.1"/>
    <property type="gene ID" value="LOC110249430"/>
</dbReference>
<sequence>MARGGSQLFVGRLSKETTQRDLENVFYLYGKLSRCDIKYGRDKAYGFVEYEDPRDAEEAMNRENNRKLFGSKIVVEFVRSKERGGPISAAGDECFKCGRLGHWRSSCTESRGSPPRGSGRYGRSPPPFSRRPPPSGRFRSRSRSPRRFPEPPPRRRRSISPPRRPRGPPPASRSRDRYRR</sequence>
<dbReference type="InterPro" id="IPR012677">
    <property type="entry name" value="Nucleotide-bd_a/b_plait_sf"/>
</dbReference>
<keyword evidence="7" id="KW-1185">Reference proteome</keyword>